<dbReference type="AlphaFoldDB" id="D8TB28"/>
<evidence type="ECO:0000256" key="1">
    <source>
        <dbReference type="SAM" id="MobiDB-lite"/>
    </source>
</evidence>
<organism evidence="3">
    <name type="scientific">Selaginella moellendorffii</name>
    <name type="common">Spikemoss</name>
    <dbReference type="NCBI Taxonomy" id="88036"/>
    <lineage>
        <taxon>Eukaryota</taxon>
        <taxon>Viridiplantae</taxon>
        <taxon>Streptophyta</taxon>
        <taxon>Embryophyta</taxon>
        <taxon>Tracheophyta</taxon>
        <taxon>Lycopodiopsida</taxon>
        <taxon>Selaginellales</taxon>
        <taxon>Selaginellaceae</taxon>
        <taxon>Selaginella</taxon>
    </lineage>
</organism>
<feature type="compositionally biased region" description="Basic and acidic residues" evidence="1">
    <location>
        <begin position="292"/>
        <end position="308"/>
    </location>
</feature>
<dbReference type="Gramene" id="EFJ06183">
    <property type="protein sequence ID" value="EFJ06183"/>
    <property type="gene ID" value="SELMODRAFT_430959"/>
</dbReference>
<name>D8TB28_SELML</name>
<dbReference type="Proteomes" id="UP000001514">
    <property type="component" value="Unassembled WGS sequence"/>
</dbReference>
<dbReference type="InParanoid" id="D8TB28"/>
<feature type="region of interest" description="Disordered" evidence="1">
    <location>
        <begin position="283"/>
        <end position="316"/>
    </location>
</feature>
<dbReference type="HOGENOM" id="CLU_881099_0_0_1"/>
<protein>
    <submittedName>
        <fullName evidence="2">Uncharacterized protein</fullName>
    </submittedName>
</protein>
<dbReference type="EMBL" id="GL377706">
    <property type="protein sequence ID" value="EFJ06183.1"/>
    <property type="molecule type" value="Genomic_DNA"/>
</dbReference>
<keyword evidence="3" id="KW-1185">Reference proteome</keyword>
<proteinExistence type="predicted"/>
<dbReference type="KEGG" id="smo:SELMODRAFT_430959"/>
<evidence type="ECO:0000313" key="2">
    <source>
        <dbReference type="EMBL" id="EFJ06183.1"/>
    </source>
</evidence>
<gene>
    <name evidence="2" type="ORF">SELMODRAFT_430959</name>
</gene>
<accession>D8TB28</accession>
<sequence length="316" mass="35568">MKLMEGCCCWRRPSSSLQSLPQLNFPLEPKAPNRGSLQTLTATTTREDVVLHSYKGIKETPSHLGEIKTQAWRCFFQEKRGREGGELVEFFVSFDVPSSGFVLSEMSTGIVEKAELQIVEKQTLDTHIANMWNTVITMQEKLVNMENNRRYQHHRVFSHWLVQSPGDQPCKLCRPPGTFLMPPASTPCGSTGPSYRDILSLRSSSGSVETNNCKKDLSNMQIKRAGKLSTRPVRKGTATSSSGLLQIAAEFHGEMHQRQESLSEPTHEAEKFIKEDVELLRMSLSKPSSSEPLHEAKKSIKEDRELLRRSGPVLEL</sequence>
<reference evidence="2 3" key="1">
    <citation type="journal article" date="2011" name="Science">
        <title>The Selaginella genome identifies genetic changes associated with the evolution of vascular plants.</title>
        <authorList>
            <person name="Banks J.A."/>
            <person name="Nishiyama T."/>
            <person name="Hasebe M."/>
            <person name="Bowman J.L."/>
            <person name="Gribskov M."/>
            <person name="dePamphilis C."/>
            <person name="Albert V.A."/>
            <person name="Aono N."/>
            <person name="Aoyama T."/>
            <person name="Ambrose B.A."/>
            <person name="Ashton N.W."/>
            <person name="Axtell M.J."/>
            <person name="Barker E."/>
            <person name="Barker M.S."/>
            <person name="Bennetzen J.L."/>
            <person name="Bonawitz N.D."/>
            <person name="Chapple C."/>
            <person name="Cheng C."/>
            <person name="Correa L.G."/>
            <person name="Dacre M."/>
            <person name="DeBarry J."/>
            <person name="Dreyer I."/>
            <person name="Elias M."/>
            <person name="Engstrom E.M."/>
            <person name="Estelle M."/>
            <person name="Feng L."/>
            <person name="Finet C."/>
            <person name="Floyd S.K."/>
            <person name="Frommer W.B."/>
            <person name="Fujita T."/>
            <person name="Gramzow L."/>
            <person name="Gutensohn M."/>
            <person name="Harholt J."/>
            <person name="Hattori M."/>
            <person name="Heyl A."/>
            <person name="Hirai T."/>
            <person name="Hiwatashi Y."/>
            <person name="Ishikawa M."/>
            <person name="Iwata M."/>
            <person name="Karol K.G."/>
            <person name="Koehler B."/>
            <person name="Kolukisaoglu U."/>
            <person name="Kubo M."/>
            <person name="Kurata T."/>
            <person name="Lalonde S."/>
            <person name="Li K."/>
            <person name="Li Y."/>
            <person name="Litt A."/>
            <person name="Lyons E."/>
            <person name="Manning G."/>
            <person name="Maruyama T."/>
            <person name="Michael T.P."/>
            <person name="Mikami K."/>
            <person name="Miyazaki S."/>
            <person name="Morinaga S."/>
            <person name="Murata T."/>
            <person name="Mueller-Roeber B."/>
            <person name="Nelson D.R."/>
            <person name="Obara M."/>
            <person name="Oguri Y."/>
            <person name="Olmstead R.G."/>
            <person name="Onodera N."/>
            <person name="Petersen B.L."/>
            <person name="Pils B."/>
            <person name="Prigge M."/>
            <person name="Rensing S.A."/>
            <person name="Riano-Pachon D.M."/>
            <person name="Roberts A.W."/>
            <person name="Sato Y."/>
            <person name="Scheller H.V."/>
            <person name="Schulz B."/>
            <person name="Schulz C."/>
            <person name="Shakirov E.V."/>
            <person name="Shibagaki N."/>
            <person name="Shinohara N."/>
            <person name="Shippen D.E."/>
            <person name="Soerensen I."/>
            <person name="Sotooka R."/>
            <person name="Sugimoto N."/>
            <person name="Sugita M."/>
            <person name="Sumikawa N."/>
            <person name="Tanurdzic M."/>
            <person name="Theissen G."/>
            <person name="Ulvskov P."/>
            <person name="Wakazuki S."/>
            <person name="Weng J.K."/>
            <person name="Willats W.W."/>
            <person name="Wipf D."/>
            <person name="Wolf P.G."/>
            <person name="Yang L."/>
            <person name="Zimmer A.D."/>
            <person name="Zhu Q."/>
            <person name="Mitros T."/>
            <person name="Hellsten U."/>
            <person name="Loque D."/>
            <person name="Otillar R."/>
            <person name="Salamov A."/>
            <person name="Schmutz J."/>
            <person name="Shapiro H."/>
            <person name="Lindquist E."/>
            <person name="Lucas S."/>
            <person name="Rokhsar D."/>
            <person name="Grigoriev I.V."/>
        </authorList>
    </citation>
    <scope>NUCLEOTIDE SEQUENCE [LARGE SCALE GENOMIC DNA]</scope>
</reference>
<evidence type="ECO:0000313" key="3">
    <source>
        <dbReference type="Proteomes" id="UP000001514"/>
    </source>
</evidence>